<dbReference type="InterPro" id="IPR052414">
    <property type="entry name" value="U3_snoRNA-assoc_WDR"/>
</dbReference>
<name>A0A9P7VDT8_9ASCO</name>
<dbReference type="GeneID" id="66116613"/>
<dbReference type="GO" id="GO:0000462">
    <property type="term" value="P:maturation of SSU-rRNA from tricistronic rRNA transcript (SSU-rRNA, 5.8S rRNA, LSU-rRNA)"/>
    <property type="evidence" value="ECO:0007669"/>
    <property type="project" value="TreeGrafter"/>
</dbReference>
<feature type="compositionally biased region" description="Basic and acidic residues" evidence="4">
    <location>
        <begin position="568"/>
        <end position="583"/>
    </location>
</feature>
<evidence type="ECO:0000259" key="5">
    <source>
        <dbReference type="Pfam" id="PF04003"/>
    </source>
</evidence>
<dbReference type="Gene3D" id="2.130.10.10">
    <property type="entry name" value="YVTN repeat-like/Quinoprotein amine dehydrogenase"/>
    <property type="match status" value="1"/>
</dbReference>
<accession>A0A9P7VDT8</accession>
<evidence type="ECO:0000256" key="1">
    <source>
        <dbReference type="ARBA" id="ARBA00004123"/>
    </source>
</evidence>
<dbReference type="EMBL" id="JAHMUF010000003">
    <property type="protein sequence ID" value="KAG7195476.1"/>
    <property type="molecule type" value="Genomic_DNA"/>
</dbReference>
<comment type="caution">
    <text evidence="6">The sequence shown here is derived from an EMBL/GenBank/DDBJ whole genome shotgun (WGS) entry which is preliminary data.</text>
</comment>
<feature type="domain" description="Small-subunit processome Utp12" evidence="5">
    <location>
        <begin position="412"/>
        <end position="513"/>
    </location>
</feature>
<keyword evidence="7" id="KW-1185">Reference proteome</keyword>
<evidence type="ECO:0000256" key="2">
    <source>
        <dbReference type="ARBA" id="ARBA00023242"/>
    </source>
</evidence>
<feature type="compositionally biased region" description="Acidic residues" evidence="4">
    <location>
        <begin position="553"/>
        <end position="566"/>
    </location>
</feature>
<protein>
    <recommendedName>
        <fullName evidence="5">Small-subunit processome Utp12 domain-containing protein</fullName>
    </recommendedName>
</protein>
<dbReference type="InterPro" id="IPR007148">
    <property type="entry name" value="SSU_processome_Utp12"/>
</dbReference>
<dbReference type="PANTHER" id="PTHR44267:SF1">
    <property type="entry name" value="WD REPEAT-CONTAINING PROTEIN 43"/>
    <property type="match status" value="1"/>
</dbReference>
<evidence type="ECO:0000256" key="3">
    <source>
        <dbReference type="ARBA" id="ARBA00038335"/>
    </source>
</evidence>
<comment type="similarity">
    <text evidence="3">Belongs to the UTP5 family.</text>
</comment>
<dbReference type="PANTHER" id="PTHR44267">
    <property type="entry name" value="WD REPEAT-CONTAINING PROTEIN 43"/>
    <property type="match status" value="1"/>
</dbReference>
<dbReference type="Proteomes" id="UP000790833">
    <property type="component" value="Unassembled WGS sequence"/>
</dbReference>
<evidence type="ECO:0000313" key="6">
    <source>
        <dbReference type="EMBL" id="KAG7195476.1"/>
    </source>
</evidence>
<dbReference type="AlphaFoldDB" id="A0A9P7VDT8"/>
<organism evidence="6 7">
    <name type="scientific">Scheffersomyces spartinae</name>
    <dbReference type="NCBI Taxonomy" id="45513"/>
    <lineage>
        <taxon>Eukaryota</taxon>
        <taxon>Fungi</taxon>
        <taxon>Dikarya</taxon>
        <taxon>Ascomycota</taxon>
        <taxon>Saccharomycotina</taxon>
        <taxon>Pichiomycetes</taxon>
        <taxon>Debaryomycetaceae</taxon>
        <taxon>Scheffersomyces</taxon>
    </lineage>
</organism>
<proteinExistence type="inferred from homology"/>
<reference evidence="6" key="1">
    <citation type="submission" date="2021-03" db="EMBL/GenBank/DDBJ databases">
        <authorList>
            <person name="Palmer J.M."/>
        </authorList>
    </citation>
    <scope>NUCLEOTIDE SEQUENCE</scope>
    <source>
        <strain evidence="6">ARV_011</strain>
    </source>
</reference>
<dbReference type="InterPro" id="IPR015943">
    <property type="entry name" value="WD40/YVTN_repeat-like_dom_sf"/>
</dbReference>
<evidence type="ECO:0000313" key="7">
    <source>
        <dbReference type="Proteomes" id="UP000790833"/>
    </source>
</evidence>
<dbReference type="SUPFAM" id="SSF50969">
    <property type="entry name" value="YVTN repeat-like/Quinoprotein amine dehydrogenase"/>
    <property type="match status" value="1"/>
</dbReference>
<dbReference type="OrthoDB" id="30195at2759"/>
<dbReference type="InterPro" id="IPR011044">
    <property type="entry name" value="Quino_amine_DH_bsu"/>
</dbReference>
<feature type="region of interest" description="Disordered" evidence="4">
    <location>
        <begin position="551"/>
        <end position="583"/>
    </location>
</feature>
<keyword evidence="2" id="KW-0539">Nucleus</keyword>
<evidence type="ECO:0000256" key="4">
    <source>
        <dbReference type="SAM" id="MobiDB-lite"/>
    </source>
</evidence>
<comment type="subcellular location">
    <subcellularLocation>
        <location evidence="1">Nucleus</location>
    </subcellularLocation>
</comment>
<dbReference type="GO" id="GO:0032040">
    <property type="term" value="C:small-subunit processome"/>
    <property type="evidence" value="ECO:0007669"/>
    <property type="project" value="UniProtKB-ARBA"/>
</dbReference>
<dbReference type="RefSeq" id="XP_043051021.1">
    <property type="nucleotide sequence ID" value="XM_043193969.1"/>
</dbReference>
<dbReference type="Pfam" id="PF04003">
    <property type="entry name" value="Utp12"/>
    <property type="match status" value="1"/>
</dbReference>
<gene>
    <name evidence="6" type="ORF">KQ657_003239</name>
</gene>
<sequence>MRSLTTVIDNQQRYVANIISKHGRNEIQIYPVEQIAQAGDEDLTSTNLAVRIELEAEEQIERVRWVQDIDSVVGKKKGSSSRKRNAEDKDIAALEDSEGSLYLLAILLNGNIICISPNSNQILTTIENGDESHKIHDLVSYNTSTVWTIGENGKLREVVLTSGKVKKEIQLSNFDNDNTSHIASIKKSARQSMLLLGSSSSLYLVDPAKKKPIVDTEASQEASITQIVESIVRPDHVYVTREDSKTIEVYQVTPTNIASINTITIEGEAVAGIRLFSLPEEKRELLLALSSEGVEVFSIDNNEVKTLNTITTNVSNHPLVTFVPQKNASGYMGLWYDGNEPRFAKFDTDFTDDVEIAIVQATNGDVEMSTSSKDETVLVPESTKVLNLDSDKLLSQLQGFLHQEESDQVNAEIIELCETNDDEDRIKEMVQILGSSTLATKLFVVVSRAVASDPAKGNSLSLWLKWILLANGGHIAKQPEQYENVKNLQHGLSEGMKMIPRLLALQGRLQLLKAQADLRSRIGSNDNLDLEETNIINNSSNSNDADTLLYANGEDDDDEYAEDSDTGMEGKKAEVFEIEGEVR</sequence>